<dbReference type="RefSeq" id="XP_033529441.1">
    <property type="nucleotide sequence ID" value="XM_033676889.1"/>
</dbReference>
<dbReference type="EMBL" id="ML975235">
    <property type="protein sequence ID" value="KAF1807806.1"/>
    <property type="molecule type" value="Genomic_DNA"/>
</dbReference>
<reference evidence="3" key="2">
    <citation type="submission" date="2020-04" db="EMBL/GenBank/DDBJ databases">
        <authorList>
            <consortium name="NCBI Genome Project"/>
        </authorList>
    </citation>
    <scope>NUCLEOTIDE SEQUENCE</scope>
    <source>
        <strain evidence="3">CBS 781.70</strain>
    </source>
</reference>
<evidence type="ECO:0000313" key="2">
    <source>
        <dbReference type="Proteomes" id="UP000504638"/>
    </source>
</evidence>
<name>A0A6G1FPY5_9PEZI</name>
<evidence type="ECO:0000313" key="3">
    <source>
        <dbReference type="RefSeq" id="XP_033529441.1"/>
    </source>
</evidence>
<dbReference type="GeneID" id="54417459"/>
<gene>
    <name evidence="1 3" type="ORF">P152DRAFT_406784</name>
</gene>
<feature type="non-terminal residue" evidence="1">
    <location>
        <position position="1"/>
    </location>
</feature>
<reference evidence="3" key="3">
    <citation type="submission" date="2025-04" db="UniProtKB">
        <authorList>
            <consortium name="RefSeq"/>
        </authorList>
    </citation>
    <scope>IDENTIFICATION</scope>
    <source>
        <strain evidence="3">CBS 781.70</strain>
    </source>
</reference>
<protein>
    <submittedName>
        <fullName evidence="1 3">Uncharacterized protein</fullName>
    </submittedName>
</protein>
<organism evidence="1">
    <name type="scientific">Eremomyces bilateralis CBS 781.70</name>
    <dbReference type="NCBI Taxonomy" id="1392243"/>
    <lineage>
        <taxon>Eukaryota</taxon>
        <taxon>Fungi</taxon>
        <taxon>Dikarya</taxon>
        <taxon>Ascomycota</taxon>
        <taxon>Pezizomycotina</taxon>
        <taxon>Dothideomycetes</taxon>
        <taxon>Dothideomycetes incertae sedis</taxon>
        <taxon>Eremomycetales</taxon>
        <taxon>Eremomycetaceae</taxon>
        <taxon>Eremomyces</taxon>
    </lineage>
</organism>
<evidence type="ECO:0000313" key="1">
    <source>
        <dbReference type="EMBL" id="KAF1807806.1"/>
    </source>
</evidence>
<accession>A0A6G1FPY5</accession>
<proteinExistence type="predicted"/>
<keyword evidence="2" id="KW-1185">Reference proteome</keyword>
<reference evidence="1 3" key="1">
    <citation type="submission" date="2020-01" db="EMBL/GenBank/DDBJ databases">
        <authorList>
            <consortium name="DOE Joint Genome Institute"/>
            <person name="Haridas S."/>
            <person name="Albert R."/>
            <person name="Binder M."/>
            <person name="Bloem J."/>
            <person name="Labutti K."/>
            <person name="Salamov A."/>
            <person name="Andreopoulos B."/>
            <person name="Baker S.E."/>
            <person name="Barry K."/>
            <person name="Bills G."/>
            <person name="Bluhm B.H."/>
            <person name="Cannon C."/>
            <person name="Castanera R."/>
            <person name="Culley D.E."/>
            <person name="Daum C."/>
            <person name="Ezra D."/>
            <person name="Gonzalez J.B."/>
            <person name="Henrissat B."/>
            <person name="Kuo A."/>
            <person name="Liang C."/>
            <person name="Lipzen A."/>
            <person name="Lutzoni F."/>
            <person name="Magnuson J."/>
            <person name="Mondo S."/>
            <person name="Nolan M."/>
            <person name="Ohm R."/>
            <person name="Pangilinan J."/>
            <person name="Park H.-J."/>
            <person name="Ramirez L."/>
            <person name="Alfaro M."/>
            <person name="Sun H."/>
            <person name="Tritt A."/>
            <person name="Yoshinaga Y."/>
            <person name="Zwiers L.-H."/>
            <person name="Turgeon B.G."/>
            <person name="Goodwin S.B."/>
            <person name="Spatafora J.W."/>
            <person name="Crous P.W."/>
            <person name="Grigoriev I.V."/>
        </authorList>
    </citation>
    <scope>NUCLEOTIDE SEQUENCE</scope>
    <source>
        <strain evidence="1 3">CBS 781.70</strain>
    </source>
</reference>
<sequence length="87" mass="10341">KFYDKLDIKPLIRAELLKILLDYYRPYIDIFDLKEADKLLLNRPSINYRITLKPGALRPAKRLFSYSRDDTEAIKAYVENMLGKDFI</sequence>
<dbReference type="Proteomes" id="UP000504638">
    <property type="component" value="Unplaced"/>
</dbReference>
<dbReference type="AlphaFoldDB" id="A0A6G1FPY5"/>
<dbReference type="OrthoDB" id="5599418at2759"/>